<dbReference type="GO" id="GO:0033389">
    <property type="term" value="P:putrescine biosynthetic process from arginine, via agmatine"/>
    <property type="evidence" value="ECO:0007669"/>
    <property type="project" value="TreeGrafter"/>
</dbReference>
<keyword evidence="6" id="KW-1185">Reference proteome</keyword>
<dbReference type="AlphaFoldDB" id="A0A927B2J5"/>
<dbReference type="GO" id="GO:0008783">
    <property type="term" value="F:agmatinase activity"/>
    <property type="evidence" value="ECO:0007669"/>
    <property type="project" value="TreeGrafter"/>
</dbReference>
<dbReference type="InterPro" id="IPR006035">
    <property type="entry name" value="Ureohydrolase"/>
</dbReference>
<dbReference type="SUPFAM" id="SSF52768">
    <property type="entry name" value="Arginase/deacetylase"/>
    <property type="match status" value="1"/>
</dbReference>
<evidence type="ECO:0000256" key="2">
    <source>
        <dbReference type="ARBA" id="ARBA00022723"/>
    </source>
</evidence>
<comment type="caution">
    <text evidence="5">The sequence shown here is derived from an EMBL/GenBank/DDBJ whole genome shotgun (WGS) entry which is preliminary data.</text>
</comment>
<name>A0A927B2J5_9BACT</name>
<dbReference type="PANTHER" id="PTHR11358:SF26">
    <property type="entry name" value="GUANIDINO ACID HYDROLASE, MITOCHONDRIAL"/>
    <property type="match status" value="1"/>
</dbReference>
<evidence type="ECO:0000313" key="5">
    <source>
        <dbReference type="EMBL" id="MBD2754082.1"/>
    </source>
</evidence>
<dbReference type="Proteomes" id="UP000653797">
    <property type="component" value="Unassembled WGS sequence"/>
</dbReference>
<evidence type="ECO:0000313" key="6">
    <source>
        <dbReference type="Proteomes" id="UP000653797"/>
    </source>
</evidence>
<proteinExistence type="inferred from homology"/>
<accession>A0A927B2J5</accession>
<dbReference type="GO" id="GO:0046872">
    <property type="term" value="F:metal ion binding"/>
    <property type="evidence" value="ECO:0007669"/>
    <property type="project" value="UniProtKB-KW"/>
</dbReference>
<dbReference type="PROSITE" id="PS01053">
    <property type="entry name" value="ARGINASE_1"/>
    <property type="match status" value="1"/>
</dbReference>
<evidence type="ECO:0000256" key="1">
    <source>
        <dbReference type="ARBA" id="ARBA00009227"/>
    </source>
</evidence>
<sequence length="414" mass="45628">MESNLIRQPHVRSPYIDMESTGTGKLKIHNQLSGRAFEVGEGIGKILRFYDAPRSFDEVAEQFPLYGNKLGVVCQYLTDQRLIFPADDPAELVTDRVAVAPRLFDAQPLTESDVTTPVAVCLGVPFGKGNGKSMGSAEFPQTIRAYTQRYGLATNRLAQSLSCGAVGNADVTDRLKKLFKADRFRDGGNLFVSALESPAFIYEKLYAVARKLLRQGHVPVTIGGDHSISYPLIRAAAETYPNLHVLHFDAHTDTYSSRYDALPHAGRIHHYGNFMSYCLALPTVAKVYQFGIRGLTNACEQDTAKRQIIWADEARTVTLDLPNDVPYYVTFDIDVLDPSVAPGTASPVANGLTYAETTALFERLLPGKRIIGLDLVEMNPDFDRTELTTEVAVSILLQLLSYIPLMSCSKPDSV</sequence>
<gene>
    <name evidence="5" type="ORF">IC230_14330</name>
</gene>
<comment type="similarity">
    <text evidence="1">Belongs to the arginase family. Agmatinase subfamily.</text>
</comment>
<protein>
    <submittedName>
        <fullName evidence="5">Arginase family protein</fullName>
    </submittedName>
</protein>
<evidence type="ECO:0000256" key="4">
    <source>
        <dbReference type="RuleBase" id="RU003684"/>
    </source>
</evidence>
<dbReference type="InterPro" id="IPR023696">
    <property type="entry name" value="Ureohydrolase_dom_sf"/>
</dbReference>
<dbReference type="Pfam" id="PF00491">
    <property type="entry name" value="Arginase"/>
    <property type="match status" value="1"/>
</dbReference>
<dbReference type="EMBL" id="JACXAA010000004">
    <property type="protein sequence ID" value="MBD2754082.1"/>
    <property type="molecule type" value="Genomic_DNA"/>
</dbReference>
<dbReference type="PROSITE" id="PS51409">
    <property type="entry name" value="ARGINASE_2"/>
    <property type="match status" value="1"/>
</dbReference>
<dbReference type="InterPro" id="IPR020855">
    <property type="entry name" value="Ureohydrolase_Mn_BS"/>
</dbReference>
<keyword evidence="3 4" id="KW-0378">Hydrolase</keyword>
<dbReference type="RefSeq" id="WP_191039708.1">
    <property type="nucleotide sequence ID" value="NZ_JACXAA010000004.1"/>
</dbReference>
<keyword evidence="2" id="KW-0479">Metal-binding</keyword>
<reference evidence="5" key="1">
    <citation type="submission" date="2020-09" db="EMBL/GenBank/DDBJ databases">
        <authorList>
            <person name="Kim M.K."/>
        </authorList>
    </citation>
    <scope>NUCLEOTIDE SEQUENCE</scope>
    <source>
        <strain evidence="5">BT704</strain>
    </source>
</reference>
<dbReference type="PANTHER" id="PTHR11358">
    <property type="entry name" value="ARGINASE/AGMATINASE"/>
    <property type="match status" value="1"/>
</dbReference>
<organism evidence="5 6">
    <name type="scientific">Spirosoma validum</name>
    <dbReference type="NCBI Taxonomy" id="2771355"/>
    <lineage>
        <taxon>Bacteria</taxon>
        <taxon>Pseudomonadati</taxon>
        <taxon>Bacteroidota</taxon>
        <taxon>Cytophagia</taxon>
        <taxon>Cytophagales</taxon>
        <taxon>Cytophagaceae</taxon>
        <taxon>Spirosoma</taxon>
    </lineage>
</organism>
<evidence type="ECO:0000256" key="3">
    <source>
        <dbReference type="ARBA" id="ARBA00022801"/>
    </source>
</evidence>
<dbReference type="Gene3D" id="3.40.800.10">
    <property type="entry name" value="Ureohydrolase domain"/>
    <property type="match status" value="1"/>
</dbReference>